<proteinExistence type="predicted"/>
<accession>A0A2A2JW03</accession>
<dbReference type="SMART" id="SM00530">
    <property type="entry name" value="HTH_XRE"/>
    <property type="match status" value="1"/>
</dbReference>
<dbReference type="Gene3D" id="1.10.260.40">
    <property type="entry name" value="lambda repressor-like DNA-binding domains"/>
    <property type="match status" value="1"/>
</dbReference>
<dbReference type="SUPFAM" id="SSF47413">
    <property type="entry name" value="lambda repressor-like DNA-binding domains"/>
    <property type="match status" value="1"/>
</dbReference>
<dbReference type="EMBL" id="LIAE01010187">
    <property type="protein sequence ID" value="PAV65875.1"/>
    <property type="molecule type" value="Genomic_DNA"/>
</dbReference>
<dbReference type="Pfam" id="PF01381">
    <property type="entry name" value="HTH_3"/>
    <property type="match status" value="1"/>
</dbReference>
<evidence type="ECO:0000259" key="1">
    <source>
        <dbReference type="PROSITE" id="PS50943"/>
    </source>
</evidence>
<gene>
    <name evidence="2" type="ORF">WR25_15552</name>
</gene>
<reference evidence="2 3" key="1">
    <citation type="journal article" date="2017" name="Curr. Biol.">
        <title>Genome architecture and evolution of a unichromosomal asexual nematode.</title>
        <authorList>
            <person name="Fradin H."/>
            <person name="Zegar C."/>
            <person name="Gutwein M."/>
            <person name="Lucas J."/>
            <person name="Kovtun M."/>
            <person name="Corcoran D."/>
            <person name="Baugh L.R."/>
            <person name="Kiontke K."/>
            <person name="Gunsalus K."/>
            <person name="Fitch D.H."/>
            <person name="Piano F."/>
        </authorList>
    </citation>
    <scope>NUCLEOTIDE SEQUENCE [LARGE SCALE GENOMIC DNA]</scope>
    <source>
        <strain evidence="2">PF1309</strain>
    </source>
</reference>
<dbReference type="AlphaFoldDB" id="A0A2A2JW03"/>
<dbReference type="InterPro" id="IPR001387">
    <property type="entry name" value="Cro/C1-type_HTH"/>
</dbReference>
<keyword evidence="3" id="KW-1185">Reference proteome</keyword>
<name>A0A2A2JW03_9BILA</name>
<dbReference type="PROSITE" id="PS50943">
    <property type="entry name" value="HTH_CROC1"/>
    <property type="match status" value="1"/>
</dbReference>
<comment type="caution">
    <text evidence="2">The sequence shown here is derived from an EMBL/GenBank/DDBJ whole genome shotgun (WGS) entry which is preliminary data.</text>
</comment>
<dbReference type="GO" id="GO:0005634">
    <property type="term" value="C:nucleus"/>
    <property type="evidence" value="ECO:0007669"/>
    <property type="project" value="UniProtKB-ARBA"/>
</dbReference>
<evidence type="ECO:0000313" key="2">
    <source>
        <dbReference type="EMBL" id="PAV65875.1"/>
    </source>
</evidence>
<dbReference type="GO" id="GO:0003677">
    <property type="term" value="F:DNA binding"/>
    <property type="evidence" value="ECO:0007669"/>
    <property type="project" value="InterPro"/>
</dbReference>
<dbReference type="CDD" id="cd00093">
    <property type="entry name" value="HTH_XRE"/>
    <property type="match status" value="1"/>
</dbReference>
<feature type="domain" description="HTH cro/C1-type" evidence="1">
    <location>
        <begin position="46"/>
        <end position="101"/>
    </location>
</feature>
<dbReference type="Proteomes" id="UP000218231">
    <property type="component" value="Unassembled WGS sequence"/>
</dbReference>
<protein>
    <recommendedName>
        <fullName evidence="1">HTH cro/C1-type domain-containing protein</fullName>
    </recommendedName>
</protein>
<evidence type="ECO:0000313" key="3">
    <source>
        <dbReference type="Proteomes" id="UP000218231"/>
    </source>
</evidence>
<organism evidence="2 3">
    <name type="scientific">Diploscapter pachys</name>
    <dbReference type="NCBI Taxonomy" id="2018661"/>
    <lineage>
        <taxon>Eukaryota</taxon>
        <taxon>Metazoa</taxon>
        <taxon>Ecdysozoa</taxon>
        <taxon>Nematoda</taxon>
        <taxon>Chromadorea</taxon>
        <taxon>Rhabditida</taxon>
        <taxon>Rhabditina</taxon>
        <taxon>Rhabditomorpha</taxon>
        <taxon>Rhabditoidea</taxon>
        <taxon>Rhabditidae</taxon>
        <taxon>Diploscapter</taxon>
    </lineage>
</organism>
<dbReference type="InterPro" id="IPR010982">
    <property type="entry name" value="Lambda_DNA-bd_dom_sf"/>
</dbReference>
<sequence length="103" mass="11614">MAAFSVHRRVRAPLAYRQPRVEYICTLRAQRRCERLRTAAEFGAAVRKIRKQQSIIQTDLASILGKSHVLLRDIETGKGTVALASVLQVLNELGIRIYADLPE</sequence>